<dbReference type="Pfam" id="PF04572">
    <property type="entry name" value="Gb3_synth"/>
    <property type="match status" value="1"/>
</dbReference>
<feature type="domain" description="Alpha 1,4-glycosyltransferase" evidence="1">
    <location>
        <begin position="8"/>
        <end position="79"/>
    </location>
</feature>
<dbReference type="EMBL" id="JARGEI010000006">
    <property type="protein sequence ID" value="KAJ8729853.1"/>
    <property type="molecule type" value="Genomic_DNA"/>
</dbReference>
<keyword evidence="3" id="KW-1185">Reference proteome</keyword>
<dbReference type="InterPro" id="IPR007652">
    <property type="entry name" value="A1-4-GlycosylTfrase_dom"/>
</dbReference>
<name>A0AAD7YVM8_MYTSE</name>
<proteinExistence type="predicted"/>
<accession>A0AAD7YVM8</accession>
<organism evidence="2 3">
    <name type="scientific">Mythimna separata</name>
    <name type="common">Oriental armyworm</name>
    <name type="synonym">Pseudaletia separata</name>
    <dbReference type="NCBI Taxonomy" id="271217"/>
    <lineage>
        <taxon>Eukaryota</taxon>
        <taxon>Metazoa</taxon>
        <taxon>Ecdysozoa</taxon>
        <taxon>Arthropoda</taxon>
        <taxon>Hexapoda</taxon>
        <taxon>Insecta</taxon>
        <taxon>Pterygota</taxon>
        <taxon>Neoptera</taxon>
        <taxon>Endopterygota</taxon>
        <taxon>Lepidoptera</taxon>
        <taxon>Glossata</taxon>
        <taxon>Ditrysia</taxon>
        <taxon>Noctuoidea</taxon>
        <taxon>Noctuidae</taxon>
        <taxon>Noctuinae</taxon>
        <taxon>Hadenini</taxon>
        <taxon>Mythimna</taxon>
    </lineage>
</organism>
<dbReference type="AlphaFoldDB" id="A0AAD7YVM8"/>
<comment type="caution">
    <text evidence="2">The sequence shown here is derived from an EMBL/GenBank/DDBJ whole genome shotgun (WGS) entry which is preliminary data.</text>
</comment>
<evidence type="ECO:0000313" key="3">
    <source>
        <dbReference type="Proteomes" id="UP001231518"/>
    </source>
</evidence>
<evidence type="ECO:0000259" key="1">
    <source>
        <dbReference type="Pfam" id="PF04572"/>
    </source>
</evidence>
<protein>
    <recommendedName>
        <fullName evidence="1">Alpha 1,4-glycosyltransferase domain-containing protein</fullName>
    </recommendedName>
</protein>
<gene>
    <name evidence="2" type="ORF">PYW07_016891</name>
</gene>
<dbReference type="Proteomes" id="UP001231518">
    <property type="component" value="Chromosome 9"/>
</dbReference>
<sequence length="86" mass="10095">MMNLITISNKISGLKVLSTELFFPVRGYDVKKYFAHRRLNVSYPYAHHMFDEITARYNVTPNSVYAKLARKYCPTIYEVYGDKFGM</sequence>
<evidence type="ECO:0000313" key="2">
    <source>
        <dbReference type="EMBL" id="KAJ8729853.1"/>
    </source>
</evidence>
<reference evidence="2" key="1">
    <citation type="submission" date="2023-03" db="EMBL/GenBank/DDBJ databases">
        <title>Chromosome-level genomes of two armyworms, Mythimna separata and Mythimna loreyi, provide insights into the biosynthesis and reception of sex pheromones.</title>
        <authorList>
            <person name="Zhao H."/>
        </authorList>
    </citation>
    <scope>NUCLEOTIDE SEQUENCE</scope>
    <source>
        <strain evidence="2">BeijingLab</strain>
        <tissue evidence="2">Pupa</tissue>
    </source>
</reference>